<keyword evidence="2" id="KW-1185">Reference proteome</keyword>
<gene>
    <name evidence="1" type="ORF">L9F63_007910</name>
</gene>
<protein>
    <submittedName>
        <fullName evidence="1">Uncharacterized protein</fullName>
    </submittedName>
</protein>
<dbReference type="Proteomes" id="UP001233999">
    <property type="component" value="Unassembled WGS sequence"/>
</dbReference>
<reference evidence="1" key="1">
    <citation type="journal article" date="2023" name="IScience">
        <title>Live-bearing cockroach genome reveals convergent evolutionary mechanisms linked to viviparity in insects and beyond.</title>
        <authorList>
            <person name="Fouks B."/>
            <person name="Harrison M.C."/>
            <person name="Mikhailova A.A."/>
            <person name="Marchal E."/>
            <person name="English S."/>
            <person name="Carruthers M."/>
            <person name="Jennings E.C."/>
            <person name="Chiamaka E.L."/>
            <person name="Frigard R.A."/>
            <person name="Pippel M."/>
            <person name="Attardo G.M."/>
            <person name="Benoit J.B."/>
            <person name="Bornberg-Bauer E."/>
            <person name="Tobe S.S."/>
        </authorList>
    </citation>
    <scope>NUCLEOTIDE SEQUENCE</scope>
    <source>
        <strain evidence="1">Stay&amp;Tobe</strain>
    </source>
</reference>
<sequence length="185" mass="21383">RGPRSQSQTTFTAARRKSSLSLNQGLLYHYSQILQVGCPSLVVNSILYHTFQQFEANSVIGPKRHKEEQILKDKPSIRHSRTNPMKNWFTVLNGNMDIRYVRQEDFTHSQILVMSKIVFRAPYDAACLAKSGIKDRLSYSAQRWVQTRKLVIIVQSQIRVPQLCSFFTSAQKQHPLTHLLRAKKK</sequence>
<name>A0AAD7Z6Q1_DIPPU</name>
<organism evidence="1 2">
    <name type="scientific">Diploptera punctata</name>
    <name type="common">Pacific beetle cockroach</name>
    <dbReference type="NCBI Taxonomy" id="6984"/>
    <lineage>
        <taxon>Eukaryota</taxon>
        <taxon>Metazoa</taxon>
        <taxon>Ecdysozoa</taxon>
        <taxon>Arthropoda</taxon>
        <taxon>Hexapoda</taxon>
        <taxon>Insecta</taxon>
        <taxon>Pterygota</taxon>
        <taxon>Neoptera</taxon>
        <taxon>Polyneoptera</taxon>
        <taxon>Dictyoptera</taxon>
        <taxon>Blattodea</taxon>
        <taxon>Blaberoidea</taxon>
        <taxon>Blaberidae</taxon>
        <taxon>Diplopterinae</taxon>
        <taxon>Diploptera</taxon>
    </lineage>
</organism>
<proteinExistence type="predicted"/>
<evidence type="ECO:0000313" key="2">
    <source>
        <dbReference type="Proteomes" id="UP001233999"/>
    </source>
</evidence>
<reference evidence="1" key="2">
    <citation type="submission" date="2023-05" db="EMBL/GenBank/DDBJ databases">
        <authorList>
            <person name="Fouks B."/>
        </authorList>
    </citation>
    <scope>NUCLEOTIDE SEQUENCE</scope>
    <source>
        <strain evidence="1">Stay&amp;Tobe</strain>
        <tissue evidence="1">Testes</tissue>
    </source>
</reference>
<accession>A0AAD7Z6Q1</accession>
<feature type="non-terminal residue" evidence="1">
    <location>
        <position position="185"/>
    </location>
</feature>
<dbReference type="EMBL" id="JASPKZ010010252">
    <property type="protein sequence ID" value="KAJ9574944.1"/>
    <property type="molecule type" value="Genomic_DNA"/>
</dbReference>
<evidence type="ECO:0000313" key="1">
    <source>
        <dbReference type="EMBL" id="KAJ9574944.1"/>
    </source>
</evidence>
<feature type="non-terminal residue" evidence="1">
    <location>
        <position position="1"/>
    </location>
</feature>
<dbReference type="AlphaFoldDB" id="A0AAD7Z6Q1"/>
<comment type="caution">
    <text evidence="1">The sequence shown here is derived from an EMBL/GenBank/DDBJ whole genome shotgun (WGS) entry which is preliminary data.</text>
</comment>